<dbReference type="EMBL" id="JBHTOD010000008">
    <property type="protein sequence ID" value="MFD1456116.1"/>
    <property type="molecule type" value="Genomic_DNA"/>
</dbReference>
<reference evidence="2" key="1">
    <citation type="journal article" date="2019" name="Int. J. Syst. Evol. Microbiol.">
        <title>The Global Catalogue of Microorganisms (GCM) 10K type strain sequencing project: providing services to taxonomists for standard genome sequencing and annotation.</title>
        <authorList>
            <consortium name="The Broad Institute Genomics Platform"/>
            <consortium name="The Broad Institute Genome Sequencing Center for Infectious Disease"/>
            <person name="Wu L."/>
            <person name="Ma J."/>
        </authorList>
    </citation>
    <scope>NUCLEOTIDE SEQUENCE [LARGE SCALE GENOMIC DNA]</scope>
    <source>
        <strain evidence="2">CCM 8979</strain>
    </source>
</reference>
<protein>
    <recommendedName>
        <fullName evidence="3">Sigma-70 family RNA polymerase sigma factor</fullName>
    </recommendedName>
</protein>
<accession>A0ABW4D3H8</accession>
<keyword evidence="2" id="KW-1185">Reference proteome</keyword>
<evidence type="ECO:0000313" key="2">
    <source>
        <dbReference type="Proteomes" id="UP001597189"/>
    </source>
</evidence>
<evidence type="ECO:0008006" key="3">
    <source>
        <dbReference type="Google" id="ProtNLM"/>
    </source>
</evidence>
<dbReference type="RefSeq" id="WP_203646154.1">
    <property type="nucleotide sequence ID" value="NZ_BOLN01000008.1"/>
</dbReference>
<comment type="caution">
    <text evidence="1">The sequence shown here is derived from an EMBL/GenBank/DDBJ whole genome shotgun (WGS) entry which is preliminary data.</text>
</comment>
<dbReference type="Proteomes" id="UP001597189">
    <property type="component" value="Unassembled WGS sequence"/>
</dbReference>
<sequence>MTYETNQAYLASFIPNRNKVRRLYQRISKLNARLGVPASAPLTGMPTGSGGARHDFGDTIAERDRLQSQLKYLVDETTTIRAAIQAGLKGLSYNESLLINCHYLQGTSIPELIESVTANETTIRKVLDSGIRNIKLPVKGGTSNE</sequence>
<proteinExistence type="predicted"/>
<name>A0ABW4D3H8_9LACO</name>
<organism evidence="1 2">
    <name type="scientific">Levilactobacillus lanxiensis</name>
    <dbReference type="NCBI Taxonomy" id="2799568"/>
    <lineage>
        <taxon>Bacteria</taxon>
        <taxon>Bacillati</taxon>
        <taxon>Bacillota</taxon>
        <taxon>Bacilli</taxon>
        <taxon>Lactobacillales</taxon>
        <taxon>Lactobacillaceae</taxon>
        <taxon>Levilactobacillus</taxon>
    </lineage>
</organism>
<gene>
    <name evidence="1" type="ORF">ACFQ44_10600</name>
</gene>
<evidence type="ECO:0000313" key="1">
    <source>
        <dbReference type="EMBL" id="MFD1456116.1"/>
    </source>
</evidence>